<feature type="domain" description="GIT Spa2 homology (SHD)" evidence="4">
    <location>
        <begin position="145"/>
        <end position="175"/>
    </location>
</feature>
<feature type="compositionally biased region" description="Basic and acidic residues" evidence="3">
    <location>
        <begin position="898"/>
        <end position="911"/>
    </location>
</feature>
<feature type="region of interest" description="Disordered" evidence="3">
    <location>
        <begin position="232"/>
        <end position="348"/>
    </location>
</feature>
<dbReference type="STRING" id="105984.A0A427XP22"/>
<evidence type="ECO:0000256" key="1">
    <source>
        <dbReference type="ARBA" id="ARBA00022737"/>
    </source>
</evidence>
<feature type="region of interest" description="Disordered" evidence="3">
    <location>
        <begin position="364"/>
        <end position="415"/>
    </location>
</feature>
<feature type="coiled-coil region" evidence="2">
    <location>
        <begin position="444"/>
        <end position="492"/>
    </location>
</feature>
<sequence length="1111" mass="119419">MASRFGAAASPAAVSHGGGFYTNAPAMQSLGNVSMPRPGYMRLNSSSPSLLPMATPNGNGAAPGGPGGGGPSGAAPNSNNNNMSAPTAASSSSRNQQQQPNGSSSRSHRPDKKDTKEVAWVHWRALKDFLAAWSAKESPSARASAREKLTRLTRLQFLELSTDVYDELMRRINVDRGASDGAAPFLPVRDDFHPKRNQARQKLATLPKNRFKDLASDVFFELRRRYPEFDDMDHQQQLPQQAGAPQQHQQQQQQQQVYDEPPAPGPMALGGLYQQQPMPQQKSVGHKVSNSVSSVHSASGTRPTHHRKGSSVGSSGGRMEQLASSSPKGTAANLTSATNDVVVPNKSRLQEEEIEVPYARDTIMELSPPTKGEPIGPSGLRGDFRSDSRSSAHGGAGTTETATSPTGHTDDGGAQYFDRMSFASNVSRSKGMGEGWEDQENKLRAEYEMRIVGLERRLQAAETDRDALAKEIQEEREQRKDYEDEVRGLKERATTHASSLRSVQHELDLARDAHDAVRGQNEQTSVQAQEEISQWRERCEGLEDELRRLEDDRADRATQMARAPAVDDAVVTELQSEVRSLVDELNNLSLRNDELMSEREREMEAAAMLEKKVDEYKQKFNAARTQLRNIKATSTMFISQPLTDDHLPASPDGNIADMNVSAFQQAIDGLLAAARSSQPTGVLPAMKAIVETVTNIGEDVKSFEEAPNLDVDVSRLELLKHESTTRLSSLMTAARNHAMASGLSPVSLLDAAAGHLAANVVEIIKLLKIRRTGSTREILNQRMSMSIGDMVRRRSMMHGNTPDEEDEDDIATSPREERLRENTRANGSGGAGYGAVPTITSPPRANLSAAPPSAYDAPGGLPQFRINSFQSASSTAQRSDSFSLERKGSTASAASDYDAPRSRLVEHKHEASFSSRNAPTPTRAPVNPADLSGSSHSRGASLASATSDSSAPGPATTHDHGGYERYAPYGQQASPDGNGAAGAPGAGGSDQEWDDLKPYLNTQSSTLVNSIQNLLAAIRTGGQGPALNEHLSEVIAISTSIVAVSSNALPSRLRATGDPLLAELVGNTDKLSEAQQTAANAGGFDKQLRQGIASASFGVAKALKALMKVGE</sequence>
<name>A0A427XP22_9TREE</name>
<dbReference type="PANTHER" id="PTHR21601:SF0">
    <property type="entry name" value="PROTEIN SPA2-RELATED"/>
    <property type="match status" value="1"/>
</dbReference>
<feature type="compositionally biased region" description="Gly residues" evidence="3">
    <location>
        <begin position="61"/>
        <end position="72"/>
    </location>
</feature>
<dbReference type="PANTHER" id="PTHR21601">
    <property type="entry name" value="SPA2 PROTEIN"/>
    <property type="match status" value="1"/>
</dbReference>
<protein>
    <submittedName>
        <fullName evidence="5">Component of the polarisome</fullName>
    </submittedName>
</protein>
<dbReference type="InterPro" id="IPR039892">
    <property type="entry name" value="Spa2/Sph1"/>
</dbReference>
<dbReference type="Pfam" id="PF23742">
    <property type="entry name" value="VBS_C3G9"/>
    <property type="match status" value="1"/>
</dbReference>
<dbReference type="InterPro" id="IPR013724">
    <property type="entry name" value="GIT_SHD"/>
</dbReference>
<evidence type="ECO:0000256" key="2">
    <source>
        <dbReference type="SAM" id="Coils"/>
    </source>
</evidence>
<dbReference type="Pfam" id="PF12205">
    <property type="entry name" value="GIT1_C"/>
    <property type="match status" value="1"/>
</dbReference>
<proteinExistence type="predicted"/>
<dbReference type="GO" id="GO:0005078">
    <property type="term" value="F:MAP-kinase scaffold activity"/>
    <property type="evidence" value="ECO:0007669"/>
    <property type="project" value="TreeGrafter"/>
</dbReference>
<accession>A0A427XP22</accession>
<comment type="caution">
    <text evidence="5">The sequence shown here is derived from an EMBL/GenBank/DDBJ whole genome shotgun (WGS) entry which is preliminary data.</text>
</comment>
<feature type="compositionally biased region" description="Basic and acidic residues" evidence="3">
    <location>
        <begin position="814"/>
        <end position="823"/>
    </location>
</feature>
<keyword evidence="1" id="KW-0677">Repeat</keyword>
<evidence type="ECO:0000313" key="5">
    <source>
        <dbReference type="EMBL" id="RSH80532.1"/>
    </source>
</evidence>
<feature type="compositionally biased region" description="Low complexity" evidence="3">
    <location>
        <begin position="282"/>
        <end position="300"/>
    </location>
</feature>
<dbReference type="EMBL" id="RSCE01000008">
    <property type="protein sequence ID" value="RSH80532.1"/>
    <property type="molecule type" value="Genomic_DNA"/>
</dbReference>
<keyword evidence="6" id="KW-1185">Reference proteome</keyword>
<reference evidence="5 6" key="1">
    <citation type="submission" date="2018-11" db="EMBL/GenBank/DDBJ databases">
        <title>Genome sequence of Apiotrichum porosum DSM 27194.</title>
        <authorList>
            <person name="Aliyu H."/>
            <person name="Gorte O."/>
            <person name="Ochsenreither K."/>
        </authorList>
    </citation>
    <scope>NUCLEOTIDE SEQUENCE [LARGE SCALE GENOMIC DNA]</scope>
    <source>
        <strain evidence="5 6">DSM 27194</strain>
    </source>
</reference>
<dbReference type="InterPro" id="IPR022018">
    <property type="entry name" value="GIT1_C"/>
</dbReference>
<feature type="compositionally biased region" description="Polar residues" evidence="3">
    <location>
        <begin position="322"/>
        <end position="339"/>
    </location>
</feature>
<organism evidence="5 6">
    <name type="scientific">Apiotrichum porosum</name>
    <dbReference type="NCBI Taxonomy" id="105984"/>
    <lineage>
        <taxon>Eukaryota</taxon>
        <taxon>Fungi</taxon>
        <taxon>Dikarya</taxon>
        <taxon>Basidiomycota</taxon>
        <taxon>Agaricomycotina</taxon>
        <taxon>Tremellomycetes</taxon>
        <taxon>Trichosporonales</taxon>
        <taxon>Trichosporonaceae</taxon>
        <taxon>Apiotrichum</taxon>
    </lineage>
</organism>
<evidence type="ECO:0000313" key="6">
    <source>
        <dbReference type="Proteomes" id="UP000279236"/>
    </source>
</evidence>
<dbReference type="AlphaFoldDB" id="A0A427XP22"/>
<dbReference type="Proteomes" id="UP000279236">
    <property type="component" value="Unassembled WGS sequence"/>
</dbReference>
<dbReference type="InterPro" id="IPR056439">
    <property type="entry name" value="VBS_C3G9"/>
</dbReference>
<feature type="compositionally biased region" description="Low complexity" evidence="3">
    <location>
        <begin position="1"/>
        <end position="15"/>
    </location>
</feature>
<dbReference type="GO" id="GO:0005826">
    <property type="term" value="C:actomyosin contractile ring"/>
    <property type="evidence" value="ECO:0007669"/>
    <property type="project" value="TreeGrafter"/>
</dbReference>
<feature type="compositionally biased region" description="Polar residues" evidence="3">
    <location>
        <begin position="865"/>
        <end position="882"/>
    </location>
</feature>
<feature type="domain" description="GIT Spa2 homology (SHD)" evidence="4">
    <location>
        <begin position="199"/>
        <end position="229"/>
    </location>
</feature>
<dbReference type="SMART" id="SM00555">
    <property type="entry name" value="GIT"/>
    <property type="match status" value="2"/>
</dbReference>
<evidence type="ECO:0000259" key="4">
    <source>
        <dbReference type="SMART" id="SM00555"/>
    </source>
</evidence>
<feature type="region of interest" description="Disordered" evidence="3">
    <location>
        <begin position="796"/>
        <end position="996"/>
    </location>
</feature>
<keyword evidence="2" id="KW-0175">Coiled coil</keyword>
<dbReference type="GeneID" id="39593655"/>
<feature type="region of interest" description="Disordered" evidence="3">
    <location>
        <begin position="1"/>
        <end position="116"/>
    </location>
</feature>
<feature type="compositionally biased region" description="Low complexity" evidence="3">
    <location>
        <begin position="940"/>
        <end position="951"/>
    </location>
</feature>
<evidence type="ECO:0000256" key="3">
    <source>
        <dbReference type="SAM" id="MobiDB-lite"/>
    </source>
</evidence>
<dbReference type="GO" id="GO:1902716">
    <property type="term" value="C:cell cortex of growing cell tip"/>
    <property type="evidence" value="ECO:0007669"/>
    <property type="project" value="TreeGrafter"/>
</dbReference>
<feature type="compositionally biased region" description="Low complexity" evidence="3">
    <location>
        <begin position="235"/>
        <end position="256"/>
    </location>
</feature>
<feature type="coiled-coil region" evidence="2">
    <location>
        <begin position="525"/>
        <end position="633"/>
    </location>
</feature>
<gene>
    <name evidence="5" type="primary">SPA2</name>
    <name evidence="5" type="ORF">EHS24_009112</name>
</gene>
<dbReference type="RefSeq" id="XP_028475479.1">
    <property type="nucleotide sequence ID" value="XM_028624407.1"/>
</dbReference>
<dbReference type="OrthoDB" id="5588096at2759"/>
<feature type="compositionally biased region" description="Low complexity" evidence="3">
    <location>
        <begin position="73"/>
        <end position="105"/>
    </location>
</feature>
<feature type="compositionally biased region" description="Low complexity" evidence="3">
    <location>
        <begin position="398"/>
        <end position="407"/>
    </location>
</feature>
<dbReference type="Gene3D" id="1.10.287.1490">
    <property type="match status" value="1"/>
</dbReference>
<dbReference type="Pfam" id="PF08518">
    <property type="entry name" value="GIT_SHD"/>
    <property type="match status" value="2"/>
</dbReference>
<feature type="compositionally biased region" description="Gly residues" evidence="3">
    <location>
        <begin position="979"/>
        <end position="988"/>
    </location>
</feature>